<dbReference type="PANTHER" id="PTHR37610">
    <property type="entry name" value="CCHC-TYPE DOMAIN-CONTAINING PROTEIN"/>
    <property type="match status" value="1"/>
</dbReference>
<dbReference type="OMA" id="QCIVYLE"/>
<sequence>MPNSFDPTFDAWERCNNLVLTWIFNFVEPTIAQCIVYLEVAVVAWKLLRDRFSQGDRVRIFDLQQELSTMKQGGNYVTHYFTEMTTLWEELENFRPLLECNCTVKCVCMTSRLGKDYRSKDYIMKFLSGLNDDFESVKTQILMMEPFPDINKVFSLLVQ</sequence>
<dbReference type="Pfam" id="PF03732">
    <property type="entry name" value="Retrotrans_gag"/>
    <property type="match status" value="1"/>
</dbReference>
<evidence type="ECO:0000313" key="3">
    <source>
        <dbReference type="Proteomes" id="UP000075243"/>
    </source>
</evidence>
<feature type="domain" description="Retrotransposon gag" evidence="1">
    <location>
        <begin position="20"/>
        <end position="131"/>
    </location>
</feature>
<dbReference type="AlphaFoldDB" id="A0A151TSN3"/>
<name>A0A151TSN3_CAJCA</name>
<gene>
    <name evidence="2" type="ORF">KK1_009245</name>
</gene>
<evidence type="ECO:0000259" key="1">
    <source>
        <dbReference type="Pfam" id="PF03732"/>
    </source>
</evidence>
<accession>A0A151TSN3</accession>
<dbReference type="PANTHER" id="PTHR37610:SF55">
    <property type="entry name" value="RETROTRANSPOSON COPIA-LIKE N-TERMINAL DOMAIN-CONTAINING PROTEIN"/>
    <property type="match status" value="1"/>
</dbReference>
<reference evidence="2 3" key="1">
    <citation type="journal article" date="2012" name="Nat. Biotechnol.">
        <title>Draft genome sequence of pigeonpea (Cajanus cajan), an orphan legume crop of resource-poor farmers.</title>
        <authorList>
            <person name="Varshney R.K."/>
            <person name="Chen W."/>
            <person name="Li Y."/>
            <person name="Bharti A.K."/>
            <person name="Saxena R.K."/>
            <person name="Schlueter J.A."/>
            <person name="Donoghue M.T."/>
            <person name="Azam S."/>
            <person name="Fan G."/>
            <person name="Whaley A.M."/>
            <person name="Farmer A.D."/>
            <person name="Sheridan J."/>
            <person name="Iwata A."/>
            <person name="Tuteja R."/>
            <person name="Penmetsa R.V."/>
            <person name="Wu W."/>
            <person name="Upadhyaya H.D."/>
            <person name="Yang S.P."/>
            <person name="Shah T."/>
            <person name="Saxena K.B."/>
            <person name="Michael T."/>
            <person name="McCombie W.R."/>
            <person name="Yang B."/>
            <person name="Zhang G."/>
            <person name="Yang H."/>
            <person name="Wang J."/>
            <person name="Spillane C."/>
            <person name="Cook D.R."/>
            <person name="May G.D."/>
            <person name="Xu X."/>
            <person name="Jackson S.A."/>
        </authorList>
    </citation>
    <scope>NUCLEOTIDE SEQUENCE [LARGE SCALE GENOMIC DNA]</scope>
    <source>
        <strain evidence="3">cv. Asha</strain>
    </source>
</reference>
<keyword evidence="3" id="KW-1185">Reference proteome</keyword>
<proteinExistence type="predicted"/>
<evidence type="ECO:0000313" key="2">
    <source>
        <dbReference type="EMBL" id="KYP70037.1"/>
    </source>
</evidence>
<dbReference type="Gramene" id="C.cajan_08986.t">
    <property type="protein sequence ID" value="C.cajan_08986.t.cds1"/>
    <property type="gene ID" value="C.cajan_08986"/>
</dbReference>
<protein>
    <recommendedName>
        <fullName evidence="1">Retrotransposon gag domain-containing protein</fullName>
    </recommendedName>
</protein>
<dbReference type="InterPro" id="IPR005162">
    <property type="entry name" value="Retrotrans_gag_dom"/>
</dbReference>
<organism evidence="2 3">
    <name type="scientific">Cajanus cajan</name>
    <name type="common">Pigeon pea</name>
    <name type="synonym">Cajanus indicus</name>
    <dbReference type="NCBI Taxonomy" id="3821"/>
    <lineage>
        <taxon>Eukaryota</taxon>
        <taxon>Viridiplantae</taxon>
        <taxon>Streptophyta</taxon>
        <taxon>Embryophyta</taxon>
        <taxon>Tracheophyta</taxon>
        <taxon>Spermatophyta</taxon>
        <taxon>Magnoliopsida</taxon>
        <taxon>eudicotyledons</taxon>
        <taxon>Gunneridae</taxon>
        <taxon>Pentapetalae</taxon>
        <taxon>rosids</taxon>
        <taxon>fabids</taxon>
        <taxon>Fabales</taxon>
        <taxon>Fabaceae</taxon>
        <taxon>Papilionoideae</taxon>
        <taxon>50 kb inversion clade</taxon>
        <taxon>NPAAA clade</taxon>
        <taxon>indigoferoid/millettioid clade</taxon>
        <taxon>Phaseoleae</taxon>
        <taxon>Cajanus</taxon>
    </lineage>
</organism>
<dbReference type="Proteomes" id="UP000075243">
    <property type="component" value="Chromosome 3"/>
</dbReference>
<dbReference type="EMBL" id="CM003605">
    <property type="protein sequence ID" value="KYP70037.1"/>
    <property type="molecule type" value="Genomic_DNA"/>
</dbReference>